<accession>A0A820KAM0</accession>
<dbReference type="CDD" id="cd12285">
    <property type="entry name" value="RRM3_RBM39_like"/>
    <property type="match status" value="1"/>
</dbReference>
<proteinExistence type="predicted"/>
<name>A0A820KAM0_9BILA</name>
<feature type="non-terminal residue" evidence="1">
    <location>
        <position position="80"/>
    </location>
</feature>
<dbReference type="AlphaFoldDB" id="A0A820KAM0"/>
<dbReference type="Proteomes" id="UP000663881">
    <property type="component" value="Unassembled WGS sequence"/>
</dbReference>
<dbReference type="GO" id="GO:0005634">
    <property type="term" value="C:nucleus"/>
    <property type="evidence" value="ECO:0007669"/>
    <property type="project" value="InterPro"/>
</dbReference>
<dbReference type="EMBL" id="CAJOAY010020211">
    <property type="protein sequence ID" value="CAF4337423.1"/>
    <property type="molecule type" value="Genomic_DNA"/>
</dbReference>
<reference evidence="1" key="1">
    <citation type="submission" date="2021-02" db="EMBL/GenBank/DDBJ databases">
        <authorList>
            <person name="Nowell W R."/>
        </authorList>
    </citation>
    <scope>NUCLEOTIDE SEQUENCE</scope>
</reference>
<organism evidence="1 2">
    <name type="scientific">Adineta steineri</name>
    <dbReference type="NCBI Taxonomy" id="433720"/>
    <lineage>
        <taxon>Eukaryota</taxon>
        <taxon>Metazoa</taxon>
        <taxon>Spiralia</taxon>
        <taxon>Gnathifera</taxon>
        <taxon>Rotifera</taxon>
        <taxon>Eurotatoria</taxon>
        <taxon>Bdelloidea</taxon>
        <taxon>Adinetida</taxon>
        <taxon>Adinetidae</taxon>
        <taxon>Adineta</taxon>
    </lineage>
</organism>
<dbReference type="Gene3D" id="3.30.70.330">
    <property type="match status" value="1"/>
</dbReference>
<comment type="caution">
    <text evidence="1">The sequence shown here is derived from an EMBL/GenBank/DDBJ whole genome shotgun (WGS) entry which is preliminary data.</text>
</comment>
<dbReference type="PANTHER" id="PTHR48036">
    <property type="entry name" value="SPLICING FACTOR (PAD-1), PUTATIVE (AFU_ORTHOLOGUE AFUA_1G15810)-RELATED"/>
    <property type="match status" value="1"/>
</dbReference>
<gene>
    <name evidence="1" type="ORF">OKA104_LOCUS48099</name>
</gene>
<sequence>IEECNKFGGVVHIYVDEKSSDGNVYVKCSTIASAINTVNSLHGRFFSGRTVMGNYIPAQSYHKLFPESNTATALLTTSYQ</sequence>
<evidence type="ECO:0000313" key="1">
    <source>
        <dbReference type="EMBL" id="CAF4337423.1"/>
    </source>
</evidence>
<evidence type="ECO:0000313" key="2">
    <source>
        <dbReference type="Proteomes" id="UP000663881"/>
    </source>
</evidence>
<dbReference type="InterPro" id="IPR006509">
    <property type="entry name" value="RBM39_SF"/>
</dbReference>
<dbReference type="InterPro" id="IPR012677">
    <property type="entry name" value="Nucleotide-bd_a/b_plait_sf"/>
</dbReference>
<dbReference type="GO" id="GO:0006397">
    <property type="term" value="P:mRNA processing"/>
    <property type="evidence" value="ECO:0007669"/>
    <property type="project" value="InterPro"/>
</dbReference>
<protein>
    <submittedName>
        <fullName evidence="1">Uncharacterized protein</fullName>
    </submittedName>
</protein>
<dbReference type="SUPFAM" id="SSF54928">
    <property type="entry name" value="RNA-binding domain, RBD"/>
    <property type="match status" value="1"/>
</dbReference>
<dbReference type="GO" id="GO:0003723">
    <property type="term" value="F:RNA binding"/>
    <property type="evidence" value="ECO:0007669"/>
    <property type="project" value="InterPro"/>
</dbReference>
<dbReference type="InterPro" id="IPR035979">
    <property type="entry name" value="RBD_domain_sf"/>
</dbReference>